<dbReference type="Proteomes" id="UP000253426">
    <property type="component" value="Unassembled WGS sequence"/>
</dbReference>
<dbReference type="RefSeq" id="WP_113960567.1">
    <property type="nucleotide sequence ID" value="NZ_QNRR01000009.1"/>
</dbReference>
<dbReference type="EMBL" id="QNRR01000009">
    <property type="protein sequence ID" value="RBP39668.1"/>
    <property type="molecule type" value="Genomic_DNA"/>
</dbReference>
<keyword evidence="2" id="KW-1185">Reference proteome</keyword>
<name>A0A366HED1_9BACT</name>
<reference evidence="1 2" key="1">
    <citation type="submission" date="2018-06" db="EMBL/GenBank/DDBJ databases">
        <title>Genomic Encyclopedia of Type Strains, Phase IV (KMG-IV): sequencing the most valuable type-strain genomes for metagenomic binning, comparative biology and taxonomic classification.</title>
        <authorList>
            <person name="Goeker M."/>
        </authorList>
    </citation>
    <scope>NUCLEOTIDE SEQUENCE [LARGE SCALE GENOMIC DNA]</scope>
    <source>
        <strain evidence="1 2">DSM 25532</strain>
    </source>
</reference>
<sequence>MKSSLFVLGVWVVCGLASLSAEVRTFIDQNGRSLQGELVSANGELVTIKRSSDGLVFTVKASNFSKTDQDYFVSKGAVVKLTQPPVAPANLGTSATPKAIASTPAANTSSPMRIEAKVYPNKSDRPTNNAYDERTARVGFRVDIRNGEQQRPFSGGKATMMAFAKNLEDNQESKVISREEFDVTLEPLKTLTHDTKEVKLTYDNIAYKYGFKYYGYLLVVKDSTGKTVATVGSSGTIEKSAEDLLKFAAEDMFDKNNKKIEVAQ</sequence>
<accession>A0A366HED1</accession>
<organism evidence="1 2">
    <name type="scientific">Roseimicrobium gellanilyticum</name>
    <dbReference type="NCBI Taxonomy" id="748857"/>
    <lineage>
        <taxon>Bacteria</taxon>
        <taxon>Pseudomonadati</taxon>
        <taxon>Verrucomicrobiota</taxon>
        <taxon>Verrucomicrobiia</taxon>
        <taxon>Verrucomicrobiales</taxon>
        <taxon>Verrucomicrobiaceae</taxon>
        <taxon>Roseimicrobium</taxon>
    </lineage>
</organism>
<proteinExistence type="predicted"/>
<protein>
    <recommendedName>
        <fullName evidence="3">SLA1 homology domain-containing protein</fullName>
    </recommendedName>
</protein>
<dbReference type="AlphaFoldDB" id="A0A366HED1"/>
<dbReference type="OrthoDB" id="182331at2"/>
<evidence type="ECO:0000313" key="2">
    <source>
        <dbReference type="Proteomes" id="UP000253426"/>
    </source>
</evidence>
<dbReference type="Gene3D" id="2.30.30.700">
    <property type="entry name" value="SLA1 homology domain 1"/>
    <property type="match status" value="1"/>
</dbReference>
<evidence type="ECO:0008006" key="3">
    <source>
        <dbReference type="Google" id="ProtNLM"/>
    </source>
</evidence>
<comment type="caution">
    <text evidence="1">The sequence shown here is derived from an EMBL/GenBank/DDBJ whole genome shotgun (WGS) entry which is preliminary data.</text>
</comment>
<gene>
    <name evidence="1" type="ORF">DES53_10995</name>
</gene>
<evidence type="ECO:0000313" key="1">
    <source>
        <dbReference type="EMBL" id="RBP39668.1"/>
    </source>
</evidence>